<name>A0A3N1D5J5_9ACTN</name>
<keyword evidence="1" id="KW-0472">Membrane</keyword>
<keyword evidence="3" id="KW-1185">Reference proteome</keyword>
<dbReference type="AlphaFoldDB" id="A0A3N1D5J5"/>
<dbReference type="EMBL" id="RJKE01000001">
    <property type="protein sequence ID" value="ROO88740.1"/>
    <property type="molecule type" value="Genomic_DNA"/>
</dbReference>
<gene>
    <name evidence="2" type="ORF">EDD29_6419</name>
</gene>
<comment type="caution">
    <text evidence="2">The sequence shown here is derived from an EMBL/GenBank/DDBJ whole genome shotgun (WGS) entry which is preliminary data.</text>
</comment>
<feature type="transmembrane region" description="Helical" evidence="1">
    <location>
        <begin position="23"/>
        <end position="44"/>
    </location>
</feature>
<keyword evidence="1" id="KW-1133">Transmembrane helix</keyword>
<evidence type="ECO:0000313" key="2">
    <source>
        <dbReference type="EMBL" id="ROO88740.1"/>
    </source>
</evidence>
<evidence type="ECO:0000313" key="3">
    <source>
        <dbReference type="Proteomes" id="UP000272400"/>
    </source>
</evidence>
<sequence length="162" mass="17133">MTAVSGPPVSGGAELRLLGVPDFTLSIALPVMGAVAGSVVTVSASGPLRLMYQITADGRMHLDRCSVGDAARLALWASATASGLPDRGASSLEPRQTWGPWVMVMVDGVRRWGALDEGGSWGGWGVVGDVERLIGEEVWERISARRIAAGLNAPRRRRGRRS</sequence>
<evidence type="ECO:0000256" key="1">
    <source>
        <dbReference type="SAM" id="Phobius"/>
    </source>
</evidence>
<proteinExistence type="predicted"/>
<reference evidence="2 3" key="1">
    <citation type="submission" date="2018-11" db="EMBL/GenBank/DDBJ databases">
        <title>Sequencing the genomes of 1000 actinobacteria strains.</title>
        <authorList>
            <person name="Klenk H.-P."/>
        </authorList>
    </citation>
    <scope>NUCLEOTIDE SEQUENCE [LARGE SCALE GENOMIC DNA]</scope>
    <source>
        <strain evidence="2 3">DSM 44254</strain>
    </source>
</reference>
<keyword evidence="1" id="KW-0812">Transmembrane</keyword>
<protein>
    <submittedName>
        <fullName evidence="2">Uncharacterized protein</fullName>
    </submittedName>
</protein>
<accession>A0A3N1D5J5</accession>
<organism evidence="2 3">
    <name type="scientific">Actinocorallia herbida</name>
    <dbReference type="NCBI Taxonomy" id="58109"/>
    <lineage>
        <taxon>Bacteria</taxon>
        <taxon>Bacillati</taxon>
        <taxon>Actinomycetota</taxon>
        <taxon>Actinomycetes</taxon>
        <taxon>Streptosporangiales</taxon>
        <taxon>Thermomonosporaceae</taxon>
        <taxon>Actinocorallia</taxon>
    </lineage>
</organism>
<dbReference type="Proteomes" id="UP000272400">
    <property type="component" value="Unassembled WGS sequence"/>
</dbReference>